<feature type="transmembrane region" description="Helical" evidence="2">
    <location>
        <begin position="292"/>
        <end position="313"/>
    </location>
</feature>
<dbReference type="Pfam" id="PF01657">
    <property type="entry name" value="Stress-antifung"/>
    <property type="match status" value="4"/>
</dbReference>
<proteinExistence type="predicted"/>
<accession>A0AAV6NBZ6</accession>
<feature type="compositionally biased region" description="Polar residues" evidence="1">
    <location>
        <begin position="659"/>
        <end position="669"/>
    </location>
</feature>
<evidence type="ECO:0000256" key="3">
    <source>
        <dbReference type="SAM" id="SignalP"/>
    </source>
</evidence>
<evidence type="ECO:0000256" key="1">
    <source>
        <dbReference type="SAM" id="MobiDB-lite"/>
    </source>
</evidence>
<dbReference type="PROSITE" id="PS51473">
    <property type="entry name" value="GNK2"/>
    <property type="match status" value="4"/>
</dbReference>
<keyword evidence="2" id="KW-0472">Membrane</keyword>
<feature type="signal peptide" evidence="3">
    <location>
        <begin position="1"/>
        <end position="28"/>
    </location>
</feature>
<evidence type="ECO:0000313" key="5">
    <source>
        <dbReference type="EMBL" id="KAG6594648.1"/>
    </source>
</evidence>
<keyword evidence="5" id="KW-0675">Receptor</keyword>
<dbReference type="GO" id="GO:0016301">
    <property type="term" value="F:kinase activity"/>
    <property type="evidence" value="ECO:0007669"/>
    <property type="project" value="UniProtKB-KW"/>
</dbReference>
<evidence type="ECO:0000256" key="2">
    <source>
        <dbReference type="SAM" id="Phobius"/>
    </source>
</evidence>
<dbReference type="Proteomes" id="UP000685013">
    <property type="component" value="Chromosome 7"/>
</dbReference>
<feature type="chain" id="PRO_5043563253" evidence="3">
    <location>
        <begin position="29"/>
        <end position="676"/>
    </location>
</feature>
<dbReference type="PANTHER" id="PTHR32099:SF103">
    <property type="entry name" value="GNK2-HOMOLOGOUS DOMAIN-CONTAINING PROTEIN"/>
    <property type="match status" value="1"/>
</dbReference>
<sequence length="676" mass="73956">MMEMGSFSLGRIFYLALVIAQLMSTTISQPEFLSHKCSENANYTNNSPFKKNLDKVLALITSNSHTDTRVDYGFYNATFGEDPDTANAKVLCRKGVPLEDCRSCVKESAIRIVQDCPNQKEGVGWYSNCQILYSNNSVHGEISINSASRIAYNAAQAPDAISFNEKRRELLDRLREEAASGTSIRKSAGGDVKLESPNTYTIYGLVDCFPDMSYFNCDVCLSRLQSNLPSCCNGSIGARLTVTSCQINYEIHPLYAALLSPPPPLPPPSAPNLLPPSSPSTLENNGNTTRTVIIVVVSIVSAIIIIVGICIVARWRKRKHRRPLQNLEKNANYTNNSPFKKNLENALALITSNSNTDTRVDYGFYNATFGEAPDTANAKALCRKGVPLEDCRSCVNDSARRIVQNCPNQKEGAGWYHHCQILYSNNSVHGEITINSAPQIAFNTAQAPDANSFNEERRELLDRLREEAALGSSIRKSAGGDVKLANPNTYTIYGLVDCFPDMSYFDCDVCLSRLQSNLPSCCNGSIGARLIVTSCQINYEIHPLYAALLSPPLPPPSSPNLLPPSSTSTPESNGYTARTVIIVAVSIASAIILIVGICIVARLRKRKHKRSLQRLETVTHGDATDEISIPSRPGFFMHSITGESNTMVKSDGGSHSEARSLQNSDNDASISELFPR</sequence>
<feature type="non-terminal residue" evidence="5">
    <location>
        <position position="1"/>
    </location>
</feature>
<feature type="transmembrane region" description="Helical" evidence="2">
    <location>
        <begin position="575"/>
        <end position="601"/>
    </location>
</feature>
<keyword evidence="6" id="KW-1185">Reference proteome</keyword>
<evidence type="ECO:0000313" key="6">
    <source>
        <dbReference type="Proteomes" id="UP000685013"/>
    </source>
</evidence>
<dbReference type="PANTHER" id="PTHR32099">
    <property type="entry name" value="CYSTEINE-RICH REPEAT SECRETORY PROTEIN"/>
    <property type="match status" value="1"/>
</dbReference>
<keyword evidence="2" id="KW-1133">Transmembrane helix</keyword>
<keyword evidence="2" id="KW-0812">Transmembrane</keyword>
<keyword evidence="3" id="KW-0732">Signal</keyword>
<name>A0AAV6NBZ6_9ROSI</name>
<dbReference type="InterPro" id="IPR002902">
    <property type="entry name" value="GNK2"/>
</dbReference>
<feature type="region of interest" description="Disordered" evidence="1">
    <location>
        <begin position="644"/>
        <end position="676"/>
    </location>
</feature>
<feature type="domain" description="Gnk2-homologous" evidence="4">
    <location>
        <begin position="321"/>
        <end position="428"/>
    </location>
</feature>
<keyword evidence="5" id="KW-0808">Transferase</keyword>
<dbReference type="CDD" id="cd23509">
    <property type="entry name" value="Gnk2-like"/>
    <property type="match status" value="4"/>
</dbReference>
<evidence type="ECO:0000259" key="4">
    <source>
        <dbReference type="PROSITE" id="PS51473"/>
    </source>
</evidence>
<dbReference type="EMBL" id="JAGKQH010000007">
    <property type="protein sequence ID" value="KAG6594648.1"/>
    <property type="molecule type" value="Genomic_DNA"/>
</dbReference>
<keyword evidence="5" id="KW-0418">Kinase</keyword>
<gene>
    <name evidence="5" type="primary">CRK29</name>
    <name evidence="5" type="ORF">SDJN03_11201</name>
</gene>
<feature type="domain" description="Gnk2-homologous" evidence="4">
    <location>
        <begin position="435"/>
        <end position="544"/>
    </location>
</feature>
<dbReference type="AlphaFoldDB" id="A0AAV6NBZ6"/>
<feature type="domain" description="Gnk2-homologous" evidence="4">
    <location>
        <begin position="31"/>
        <end position="138"/>
    </location>
</feature>
<reference evidence="5 6" key="1">
    <citation type="journal article" date="2021" name="Hortic Res">
        <title>The domestication of Cucurbita argyrosperma as revealed by the genome of its wild relative.</title>
        <authorList>
            <person name="Barrera-Redondo J."/>
            <person name="Sanchez-de la Vega G."/>
            <person name="Aguirre-Liguori J.A."/>
            <person name="Castellanos-Morales G."/>
            <person name="Gutierrez-Guerrero Y.T."/>
            <person name="Aguirre-Dugua X."/>
            <person name="Aguirre-Planter E."/>
            <person name="Tenaillon M.I."/>
            <person name="Lira-Saade R."/>
            <person name="Eguiarte L.E."/>
        </authorList>
    </citation>
    <scope>NUCLEOTIDE SEQUENCE [LARGE SCALE GENOMIC DNA]</scope>
    <source>
        <strain evidence="5">JBR-2021</strain>
    </source>
</reference>
<comment type="caution">
    <text evidence="5">The sequence shown here is derived from an EMBL/GenBank/DDBJ whole genome shotgun (WGS) entry which is preliminary data.</text>
</comment>
<protein>
    <submittedName>
        <fullName evidence="5">Cysteine-rich receptor-like protein kinase 29</fullName>
    </submittedName>
</protein>
<feature type="domain" description="Gnk2-homologous" evidence="4">
    <location>
        <begin position="145"/>
        <end position="254"/>
    </location>
</feature>
<organism evidence="5 6">
    <name type="scientific">Cucurbita argyrosperma subsp. sororia</name>
    <dbReference type="NCBI Taxonomy" id="37648"/>
    <lineage>
        <taxon>Eukaryota</taxon>
        <taxon>Viridiplantae</taxon>
        <taxon>Streptophyta</taxon>
        <taxon>Embryophyta</taxon>
        <taxon>Tracheophyta</taxon>
        <taxon>Spermatophyta</taxon>
        <taxon>Magnoliopsida</taxon>
        <taxon>eudicotyledons</taxon>
        <taxon>Gunneridae</taxon>
        <taxon>Pentapetalae</taxon>
        <taxon>rosids</taxon>
        <taxon>fabids</taxon>
        <taxon>Cucurbitales</taxon>
        <taxon>Cucurbitaceae</taxon>
        <taxon>Cucurbiteae</taxon>
        <taxon>Cucurbita</taxon>
    </lineage>
</organism>